<protein>
    <submittedName>
        <fullName evidence="3">Uncharacterized protein</fullName>
    </submittedName>
</protein>
<feature type="region of interest" description="Disordered" evidence="1">
    <location>
        <begin position="52"/>
        <end position="105"/>
    </location>
</feature>
<feature type="compositionally biased region" description="Basic and acidic residues" evidence="1">
    <location>
        <begin position="56"/>
        <end position="80"/>
    </location>
</feature>
<dbReference type="Proteomes" id="UP000024404">
    <property type="component" value="Unassembled WGS sequence"/>
</dbReference>
<evidence type="ECO:0000313" key="4">
    <source>
        <dbReference type="Proteomes" id="UP000024404"/>
    </source>
</evidence>
<evidence type="ECO:0000256" key="1">
    <source>
        <dbReference type="SAM" id="MobiDB-lite"/>
    </source>
</evidence>
<sequence>MSGAIFILLLRIFVVSQCIIMTFLPILSTVMWILSECSHKKLELTPAEPLVKGPKHLCEDETQKSKNSETKPTEMKKSLEPFKNSIPTDESEPKPKAASLKCGRTQASKTVPILHFDNTTKHVESLPESSE</sequence>
<keyword evidence="2" id="KW-0472">Membrane</keyword>
<evidence type="ECO:0000313" key="3">
    <source>
        <dbReference type="EnsemblMetazoa" id="OVOC3559.1"/>
    </source>
</evidence>
<keyword evidence="4" id="KW-1185">Reference proteome</keyword>
<reference evidence="3" key="2">
    <citation type="submission" date="2022-06" db="UniProtKB">
        <authorList>
            <consortium name="EnsemblMetazoa"/>
        </authorList>
    </citation>
    <scope>IDENTIFICATION</scope>
</reference>
<dbReference type="EMBL" id="CMVM020000118">
    <property type="status" value="NOT_ANNOTATED_CDS"/>
    <property type="molecule type" value="Genomic_DNA"/>
</dbReference>
<name>A0A8R1TRJ7_ONCVO</name>
<organism evidence="3 4">
    <name type="scientific">Onchocerca volvulus</name>
    <dbReference type="NCBI Taxonomy" id="6282"/>
    <lineage>
        <taxon>Eukaryota</taxon>
        <taxon>Metazoa</taxon>
        <taxon>Ecdysozoa</taxon>
        <taxon>Nematoda</taxon>
        <taxon>Chromadorea</taxon>
        <taxon>Rhabditida</taxon>
        <taxon>Spirurina</taxon>
        <taxon>Spiruromorpha</taxon>
        <taxon>Filarioidea</taxon>
        <taxon>Onchocercidae</taxon>
        <taxon>Onchocerca</taxon>
    </lineage>
</organism>
<accession>A0A8R1TRJ7</accession>
<keyword evidence="2" id="KW-0812">Transmembrane</keyword>
<dbReference type="EnsemblMetazoa" id="OVOC3559.1">
    <property type="protein sequence ID" value="OVOC3559.1"/>
    <property type="gene ID" value="WBGene00240368"/>
</dbReference>
<keyword evidence="2" id="KW-1133">Transmembrane helix</keyword>
<feature type="transmembrane region" description="Helical" evidence="2">
    <location>
        <begin position="6"/>
        <end position="34"/>
    </location>
</feature>
<dbReference type="OMA" id="CSHKKLE"/>
<reference evidence="4" key="1">
    <citation type="submission" date="2013-10" db="EMBL/GenBank/DDBJ databases">
        <title>Genome sequencing of Onchocerca volvulus.</title>
        <authorList>
            <person name="Cotton J."/>
            <person name="Tsai J."/>
            <person name="Stanley E."/>
            <person name="Tracey A."/>
            <person name="Holroyd N."/>
            <person name="Lustigman S."/>
            <person name="Berriman M."/>
        </authorList>
    </citation>
    <scope>NUCLEOTIDE SEQUENCE</scope>
</reference>
<evidence type="ECO:0000256" key="2">
    <source>
        <dbReference type="SAM" id="Phobius"/>
    </source>
</evidence>
<dbReference type="AlphaFoldDB" id="A0A8R1TRJ7"/>
<proteinExistence type="predicted"/>